<dbReference type="Proteomes" id="UP000635606">
    <property type="component" value="Unassembled WGS sequence"/>
</dbReference>
<evidence type="ECO:0000313" key="13">
    <source>
        <dbReference type="EMBL" id="GIJ74009.1"/>
    </source>
</evidence>
<dbReference type="GO" id="GO:0016887">
    <property type="term" value="F:ATP hydrolysis activity"/>
    <property type="evidence" value="ECO:0007669"/>
    <property type="project" value="InterPro"/>
</dbReference>
<evidence type="ECO:0000256" key="3">
    <source>
        <dbReference type="ARBA" id="ARBA00022475"/>
    </source>
</evidence>
<keyword evidence="5" id="KW-0547">Nucleotide-binding</keyword>
<gene>
    <name evidence="13" type="ORF">Voc01_089260</name>
</gene>
<name>A0A8J4A1B6_9ACTN</name>
<protein>
    <submittedName>
        <fullName evidence="13">Multidrug ABC transporter ATP-binding protein</fullName>
    </submittedName>
</protein>
<dbReference type="SMART" id="SM00382">
    <property type="entry name" value="AAA"/>
    <property type="match status" value="1"/>
</dbReference>
<evidence type="ECO:0000256" key="5">
    <source>
        <dbReference type="ARBA" id="ARBA00022741"/>
    </source>
</evidence>
<dbReference type="PANTHER" id="PTHR24221">
    <property type="entry name" value="ATP-BINDING CASSETTE SUB-FAMILY B"/>
    <property type="match status" value="1"/>
</dbReference>
<keyword evidence="7 10" id="KW-1133">Transmembrane helix</keyword>
<dbReference type="GO" id="GO:0034040">
    <property type="term" value="F:ATPase-coupled lipid transmembrane transporter activity"/>
    <property type="evidence" value="ECO:0007669"/>
    <property type="project" value="TreeGrafter"/>
</dbReference>
<feature type="transmembrane region" description="Helical" evidence="10">
    <location>
        <begin position="166"/>
        <end position="184"/>
    </location>
</feature>
<keyword evidence="2" id="KW-0813">Transport</keyword>
<dbReference type="GO" id="GO:0005886">
    <property type="term" value="C:plasma membrane"/>
    <property type="evidence" value="ECO:0007669"/>
    <property type="project" value="UniProtKB-SubCell"/>
</dbReference>
<reference evidence="13" key="1">
    <citation type="submission" date="2021-01" db="EMBL/GenBank/DDBJ databases">
        <title>Whole genome shotgun sequence of Virgisporangium ochraceum NBRC 16418.</title>
        <authorList>
            <person name="Komaki H."/>
            <person name="Tamura T."/>
        </authorList>
    </citation>
    <scope>NUCLEOTIDE SEQUENCE</scope>
    <source>
        <strain evidence="13">NBRC 16418</strain>
    </source>
</reference>
<dbReference type="Gene3D" id="3.40.50.300">
    <property type="entry name" value="P-loop containing nucleotide triphosphate hydrolases"/>
    <property type="match status" value="1"/>
</dbReference>
<dbReference type="Pfam" id="PF00005">
    <property type="entry name" value="ABC_tran"/>
    <property type="match status" value="1"/>
</dbReference>
<keyword evidence="6 13" id="KW-0067">ATP-binding</keyword>
<dbReference type="InterPro" id="IPR027417">
    <property type="entry name" value="P-loop_NTPase"/>
</dbReference>
<keyword evidence="8 10" id="KW-0472">Membrane</keyword>
<evidence type="ECO:0000259" key="12">
    <source>
        <dbReference type="PROSITE" id="PS50929"/>
    </source>
</evidence>
<dbReference type="PROSITE" id="PS50929">
    <property type="entry name" value="ABC_TM1F"/>
    <property type="match status" value="1"/>
</dbReference>
<dbReference type="GO" id="GO:0005524">
    <property type="term" value="F:ATP binding"/>
    <property type="evidence" value="ECO:0007669"/>
    <property type="project" value="UniProtKB-KW"/>
</dbReference>
<evidence type="ECO:0000259" key="11">
    <source>
        <dbReference type="PROSITE" id="PS50893"/>
    </source>
</evidence>
<evidence type="ECO:0000256" key="1">
    <source>
        <dbReference type="ARBA" id="ARBA00004651"/>
    </source>
</evidence>
<keyword evidence="3" id="KW-1003">Cell membrane</keyword>
<dbReference type="Gene3D" id="1.20.1560.10">
    <property type="entry name" value="ABC transporter type 1, transmembrane domain"/>
    <property type="match status" value="1"/>
</dbReference>
<dbReference type="RefSeq" id="WP_203933820.1">
    <property type="nucleotide sequence ID" value="NZ_BOPH01000128.1"/>
</dbReference>
<dbReference type="InterPro" id="IPR003439">
    <property type="entry name" value="ABC_transporter-like_ATP-bd"/>
</dbReference>
<evidence type="ECO:0000256" key="7">
    <source>
        <dbReference type="ARBA" id="ARBA00022989"/>
    </source>
</evidence>
<evidence type="ECO:0000256" key="9">
    <source>
        <dbReference type="ARBA" id="ARBA00061644"/>
    </source>
</evidence>
<dbReference type="InterPro" id="IPR011527">
    <property type="entry name" value="ABC1_TM_dom"/>
</dbReference>
<dbReference type="InterPro" id="IPR039421">
    <property type="entry name" value="Type_1_exporter"/>
</dbReference>
<dbReference type="EMBL" id="BOPH01000128">
    <property type="protein sequence ID" value="GIJ74009.1"/>
    <property type="molecule type" value="Genomic_DNA"/>
</dbReference>
<evidence type="ECO:0000256" key="10">
    <source>
        <dbReference type="SAM" id="Phobius"/>
    </source>
</evidence>
<dbReference type="AlphaFoldDB" id="A0A8J4A1B6"/>
<evidence type="ECO:0000313" key="14">
    <source>
        <dbReference type="Proteomes" id="UP000635606"/>
    </source>
</evidence>
<comment type="caution">
    <text evidence="13">The sequence shown here is derived from an EMBL/GenBank/DDBJ whole genome shotgun (WGS) entry which is preliminary data.</text>
</comment>
<dbReference type="SUPFAM" id="SSF90123">
    <property type="entry name" value="ABC transporter transmembrane region"/>
    <property type="match status" value="1"/>
</dbReference>
<proteinExistence type="inferred from homology"/>
<dbReference type="PROSITE" id="PS00211">
    <property type="entry name" value="ABC_TRANSPORTER_1"/>
    <property type="match status" value="1"/>
</dbReference>
<dbReference type="InterPro" id="IPR003593">
    <property type="entry name" value="AAA+_ATPase"/>
</dbReference>
<dbReference type="PROSITE" id="PS50893">
    <property type="entry name" value="ABC_TRANSPORTER_2"/>
    <property type="match status" value="1"/>
</dbReference>
<feature type="transmembrane region" description="Helical" evidence="10">
    <location>
        <begin position="45"/>
        <end position="69"/>
    </location>
</feature>
<feature type="transmembrane region" description="Helical" evidence="10">
    <location>
        <begin position="81"/>
        <end position="101"/>
    </location>
</feature>
<dbReference type="Pfam" id="PF00664">
    <property type="entry name" value="ABC_membrane"/>
    <property type="match status" value="1"/>
</dbReference>
<keyword evidence="14" id="KW-1185">Reference proteome</keyword>
<evidence type="ECO:0000256" key="6">
    <source>
        <dbReference type="ARBA" id="ARBA00022840"/>
    </source>
</evidence>
<dbReference type="PANTHER" id="PTHR24221:SF654">
    <property type="entry name" value="ATP-BINDING CASSETTE SUB-FAMILY B MEMBER 6"/>
    <property type="match status" value="1"/>
</dbReference>
<dbReference type="SUPFAM" id="SSF52540">
    <property type="entry name" value="P-loop containing nucleoside triphosphate hydrolases"/>
    <property type="match status" value="1"/>
</dbReference>
<feature type="domain" description="ABC transporter" evidence="11">
    <location>
        <begin position="371"/>
        <end position="615"/>
    </location>
</feature>
<organism evidence="13 14">
    <name type="scientific">Virgisporangium ochraceum</name>
    <dbReference type="NCBI Taxonomy" id="65505"/>
    <lineage>
        <taxon>Bacteria</taxon>
        <taxon>Bacillati</taxon>
        <taxon>Actinomycetota</taxon>
        <taxon>Actinomycetes</taxon>
        <taxon>Micromonosporales</taxon>
        <taxon>Micromonosporaceae</taxon>
        <taxon>Virgisporangium</taxon>
    </lineage>
</organism>
<feature type="transmembrane region" description="Helical" evidence="10">
    <location>
        <begin position="190"/>
        <end position="208"/>
    </location>
</feature>
<feature type="domain" description="ABC transmembrane type-1" evidence="12">
    <location>
        <begin position="48"/>
        <end position="333"/>
    </location>
</feature>
<comment type="similarity">
    <text evidence="9">Belongs to the ABC transporter superfamily. Lipid exporter (TC 3.A.1.106) family.</text>
</comment>
<accession>A0A8J4A1B6</accession>
<dbReference type="FunFam" id="3.40.50.300:FF:000299">
    <property type="entry name" value="ABC transporter ATP-binding protein/permease"/>
    <property type="match status" value="1"/>
</dbReference>
<sequence length="631" mass="66836">MLRQIKGGRPVASDEELRSIGGTGRIFRVGFGGLLRGGRDEWRTFVPSVLAALVQGGAIVAAASGLGWVTSNVITPAFTSGHTGVGAAATAAAVIVGFSLLRVSGLASRRVLSGITQFRLQARYRRELTRRHQRLSLAWHRRNPPGQMLSTVGSDVEAVWSPMMPFPFAIGVLFMLLAGVAATVAADRVLALVATVLVPLIVAVNLVYQRRVAPRLRHAQQMRAHVASIAHESFEGEQVVRTLGLRDAQTRLFADAATRLRDANVRAGRVTAAFDPVVELLPTTGVLVVLLVGANRVAVGAMDTGVLIQVTYLLTTMAFPLQIIGRLLSGLPLSVVGRERVGRTLASDEELPYGAGVLADDGRGDGAGLHARLDGVGFGYDPAHPVVDGLDLDLPPGTVTAVVGATGAGKSTLVSLLGRLFDPAHGTVTYDGRDARDLAPGQATGAVALVAQQTFLFDDTVRTNVALDGPSSDDEIWRALRSASADRFVAALPHGLDTVLGERGATLSGGQRQRIALARAVVRRPRLLILDDATSALDTRVERDILARLRDAVRETTGTAGLSRGEATLLVVAYRRSSIVLADRVVFVHDGRITATGTHRELFATVPAYRDLVGAYDDAVEVDELARVVGT</sequence>
<comment type="subcellular location">
    <subcellularLocation>
        <location evidence="1">Cell membrane</location>
        <topology evidence="1">Multi-pass membrane protein</topology>
    </subcellularLocation>
</comment>
<dbReference type="InterPro" id="IPR036640">
    <property type="entry name" value="ABC1_TM_sf"/>
</dbReference>
<evidence type="ECO:0000256" key="8">
    <source>
        <dbReference type="ARBA" id="ARBA00023136"/>
    </source>
</evidence>
<keyword evidence="4 10" id="KW-0812">Transmembrane</keyword>
<evidence type="ECO:0000256" key="4">
    <source>
        <dbReference type="ARBA" id="ARBA00022692"/>
    </source>
</evidence>
<evidence type="ECO:0000256" key="2">
    <source>
        <dbReference type="ARBA" id="ARBA00022448"/>
    </source>
</evidence>
<dbReference type="InterPro" id="IPR017871">
    <property type="entry name" value="ABC_transporter-like_CS"/>
</dbReference>
<dbReference type="GO" id="GO:0140359">
    <property type="term" value="F:ABC-type transporter activity"/>
    <property type="evidence" value="ECO:0007669"/>
    <property type="project" value="InterPro"/>
</dbReference>